<evidence type="ECO:0000313" key="2">
    <source>
        <dbReference type="EMBL" id="OAA70223.1"/>
    </source>
</evidence>
<evidence type="ECO:0000256" key="1">
    <source>
        <dbReference type="SAM" id="SignalP"/>
    </source>
</evidence>
<dbReference type="Proteomes" id="UP000076881">
    <property type="component" value="Unassembled WGS sequence"/>
</dbReference>
<reference evidence="2 3" key="1">
    <citation type="journal article" date="2016" name="Genome Biol. Evol.">
        <title>Divergent and convergent evolution of fungal pathogenicity.</title>
        <authorList>
            <person name="Shang Y."/>
            <person name="Xiao G."/>
            <person name="Zheng P."/>
            <person name="Cen K."/>
            <person name="Zhan S."/>
            <person name="Wang C."/>
        </authorList>
    </citation>
    <scope>NUCLEOTIDE SEQUENCE [LARGE SCALE GENOMIC DNA]</scope>
    <source>
        <strain evidence="2 3">RCEF 1005</strain>
    </source>
</reference>
<sequence length="340" mass="38801">MRLLLFLGFVTAVVGLFDAIIWEAESFYKAYLMERMLYRTEPDKWVICPDCKATATDAFRAELRALGLPENTASIAEFLSSIGTKPLKTFGHVNGNIDFRWKTMNYRMIDLLEELRRMRWDPEIKLFSPKFSGKKLFRLDFMPDSVRTAEVVNLVQIQDLMTKRVEQIRQAATGAVSEAIERLVRGRIDALRMDNMYRVSDQWRWKKQWYASELNIGEPPKRFNLITNPDHIVFPDGTVPHPDPLNTSPEHPNIETWEAIDQDATLAQGGHSPLAVARRKADAQKASAYGKSGKSSPAAQEHQAVIETNLSSEKWHESPAGHYFSCGGKKTKRGLLRNKY</sequence>
<dbReference type="OrthoDB" id="5122573at2759"/>
<feature type="signal peptide" evidence="1">
    <location>
        <begin position="1"/>
        <end position="15"/>
    </location>
</feature>
<feature type="chain" id="PRO_5012339444" evidence="1">
    <location>
        <begin position="16"/>
        <end position="340"/>
    </location>
</feature>
<evidence type="ECO:0000313" key="3">
    <source>
        <dbReference type="Proteomes" id="UP000076881"/>
    </source>
</evidence>
<accession>A0A168BKA8</accession>
<protein>
    <submittedName>
        <fullName evidence="2">Uncharacterized protein</fullName>
    </submittedName>
</protein>
<comment type="caution">
    <text evidence="2">The sequence shown here is derived from an EMBL/GenBank/DDBJ whole genome shotgun (WGS) entry which is preliminary data.</text>
</comment>
<organism evidence="2 3">
    <name type="scientific">Akanthomyces lecanii RCEF 1005</name>
    <dbReference type="NCBI Taxonomy" id="1081108"/>
    <lineage>
        <taxon>Eukaryota</taxon>
        <taxon>Fungi</taxon>
        <taxon>Dikarya</taxon>
        <taxon>Ascomycota</taxon>
        <taxon>Pezizomycotina</taxon>
        <taxon>Sordariomycetes</taxon>
        <taxon>Hypocreomycetidae</taxon>
        <taxon>Hypocreales</taxon>
        <taxon>Cordycipitaceae</taxon>
        <taxon>Akanthomyces</taxon>
        <taxon>Cordyceps confragosa</taxon>
    </lineage>
</organism>
<keyword evidence="1" id="KW-0732">Signal</keyword>
<dbReference type="EMBL" id="AZHF01000010">
    <property type="protein sequence ID" value="OAA70223.1"/>
    <property type="molecule type" value="Genomic_DNA"/>
</dbReference>
<keyword evidence="3" id="KW-1185">Reference proteome</keyword>
<dbReference type="AlphaFoldDB" id="A0A168BKA8"/>
<proteinExistence type="predicted"/>
<gene>
    <name evidence="2" type="ORF">LEL_10039</name>
</gene>
<name>A0A168BKA8_CORDF</name>